<reference evidence="1 2" key="1">
    <citation type="submission" date="2016-03" db="EMBL/GenBank/DDBJ databases">
        <title>EvidentialGene: Evidence-directed Construction of Genes on Genomes.</title>
        <authorList>
            <person name="Gilbert D.G."/>
            <person name="Choi J.-H."/>
            <person name="Mockaitis K."/>
            <person name="Colbourne J."/>
            <person name="Pfrender M."/>
        </authorList>
    </citation>
    <scope>NUCLEOTIDE SEQUENCE [LARGE SCALE GENOMIC DNA]</scope>
    <source>
        <strain evidence="1 2">Xinb3</strain>
        <tissue evidence="1">Complete organism</tissue>
    </source>
</reference>
<organism evidence="1 2">
    <name type="scientific">Daphnia magna</name>
    <dbReference type="NCBI Taxonomy" id="35525"/>
    <lineage>
        <taxon>Eukaryota</taxon>
        <taxon>Metazoa</taxon>
        <taxon>Ecdysozoa</taxon>
        <taxon>Arthropoda</taxon>
        <taxon>Crustacea</taxon>
        <taxon>Branchiopoda</taxon>
        <taxon>Diplostraca</taxon>
        <taxon>Cladocera</taxon>
        <taxon>Anomopoda</taxon>
        <taxon>Daphniidae</taxon>
        <taxon>Daphnia</taxon>
    </lineage>
</organism>
<dbReference type="AlphaFoldDB" id="A0A164YC95"/>
<protein>
    <submittedName>
        <fullName evidence="1">Uncharacterized protein</fullName>
    </submittedName>
</protein>
<sequence length="64" mass="7730">MEHGRKMKPLVSRRDGYRRTINQRQCCSNSTLKHNLIDNKYMLLVSIKRKNKRRSQSKKRPNCQ</sequence>
<evidence type="ECO:0000313" key="1">
    <source>
        <dbReference type="EMBL" id="KZS15108.1"/>
    </source>
</evidence>
<dbReference type="Proteomes" id="UP000076858">
    <property type="component" value="Unassembled WGS sequence"/>
</dbReference>
<evidence type="ECO:0000313" key="2">
    <source>
        <dbReference type="Proteomes" id="UP000076858"/>
    </source>
</evidence>
<gene>
    <name evidence="1" type="ORF">APZ42_019685</name>
</gene>
<keyword evidence="2" id="KW-1185">Reference proteome</keyword>
<proteinExistence type="predicted"/>
<dbReference type="EMBL" id="LRGB01000930">
    <property type="protein sequence ID" value="KZS15108.1"/>
    <property type="molecule type" value="Genomic_DNA"/>
</dbReference>
<name>A0A164YC95_9CRUS</name>
<accession>A0A164YC95</accession>
<comment type="caution">
    <text evidence="1">The sequence shown here is derived from an EMBL/GenBank/DDBJ whole genome shotgun (WGS) entry which is preliminary data.</text>
</comment>